<comment type="caution">
    <text evidence="3">The sequence shown here is derived from an EMBL/GenBank/DDBJ whole genome shotgun (WGS) entry which is preliminary data.</text>
</comment>
<reference evidence="3" key="1">
    <citation type="submission" date="2023-04" db="EMBL/GenBank/DDBJ databases">
        <title>Genomic diversity of scab-causing Streptomyces spp. in the province of Quebec, Canada.</title>
        <authorList>
            <person name="Biessy A."/>
            <person name="Cadieux M."/>
            <person name="Ciotola M."/>
            <person name="Filion M."/>
        </authorList>
    </citation>
    <scope>NUCLEOTIDE SEQUENCE</scope>
    <source>
        <strain evidence="3">B21-115</strain>
    </source>
</reference>
<evidence type="ECO:0000313" key="4">
    <source>
        <dbReference type="Proteomes" id="UP001310290"/>
    </source>
</evidence>
<dbReference type="EMBL" id="JARULZ010000003">
    <property type="protein sequence ID" value="MEH0639728.1"/>
    <property type="molecule type" value="Genomic_DNA"/>
</dbReference>
<evidence type="ECO:0000256" key="1">
    <source>
        <dbReference type="SAM" id="MobiDB-lite"/>
    </source>
</evidence>
<feature type="region of interest" description="Disordered" evidence="1">
    <location>
        <begin position="144"/>
        <end position="174"/>
    </location>
</feature>
<keyword evidence="2" id="KW-0812">Transmembrane</keyword>
<keyword evidence="4" id="KW-1185">Reference proteome</keyword>
<keyword evidence="2" id="KW-1133">Transmembrane helix</keyword>
<feature type="transmembrane region" description="Helical" evidence="2">
    <location>
        <begin position="12"/>
        <end position="29"/>
    </location>
</feature>
<proteinExistence type="predicted"/>
<gene>
    <name evidence="3" type="ORF">QBA35_42140</name>
</gene>
<dbReference type="Proteomes" id="UP001310290">
    <property type="component" value="Unassembled WGS sequence"/>
</dbReference>
<evidence type="ECO:0000256" key="2">
    <source>
        <dbReference type="SAM" id="Phobius"/>
    </source>
</evidence>
<sequence>MAAPWDVLVSTSVGAVATIIGIVVGGFVGRRSQNQQWLRDTQTAAYGAFLQQFTAVEIELREAYLGDRPNNANWPPFNAALTSLSLVATPDVANAAGDLADAIGRFALLVADRGPKNRDNLQRIMAELAAGQLAFVNAARSSLDGSQQPINRQLGGPPPWREIEPYVPTPGAAD</sequence>
<evidence type="ECO:0000313" key="3">
    <source>
        <dbReference type="EMBL" id="MEH0639728.1"/>
    </source>
</evidence>
<protein>
    <submittedName>
        <fullName evidence="3">Uncharacterized protein</fullName>
    </submittedName>
</protein>
<name>A0ABU8B1C9_9ACTN</name>
<organism evidence="3 4">
    <name type="scientific">Streptomyces bottropensis</name>
    <dbReference type="NCBI Taxonomy" id="42235"/>
    <lineage>
        <taxon>Bacteria</taxon>
        <taxon>Bacillati</taxon>
        <taxon>Actinomycetota</taxon>
        <taxon>Actinomycetes</taxon>
        <taxon>Kitasatosporales</taxon>
        <taxon>Streptomycetaceae</taxon>
        <taxon>Streptomyces</taxon>
    </lineage>
</organism>
<keyword evidence="2" id="KW-0472">Membrane</keyword>
<accession>A0ABU8B1C9</accession>
<dbReference type="RefSeq" id="WP_334662052.1">
    <property type="nucleotide sequence ID" value="NZ_JARULZ010000003.1"/>
</dbReference>